<dbReference type="SUPFAM" id="SSF69000">
    <property type="entry name" value="FAD-dependent thiol oxidase"/>
    <property type="match status" value="1"/>
</dbReference>
<dbReference type="GO" id="GO:0005739">
    <property type="term" value="C:mitochondrion"/>
    <property type="evidence" value="ECO:0007669"/>
    <property type="project" value="TreeGrafter"/>
</dbReference>
<dbReference type="PANTHER" id="PTHR12645:SF0">
    <property type="entry name" value="FAD-LINKED SULFHYDRYL OXIDASE ALR"/>
    <property type="match status" value="1"/>
</dbReference>
<dbReference type="AlphaFoldDB" id="A0A6C0J9I3"/>
<dbReference type="InterPro" id="IPR017905">
    <property type="entry name" value="ERV/ALR_sulphydryl_oxidase"/>
</dbReference>
<organism evidence="8">
    <name type="scientific">viral metagenome</name>
    <dbReference type="NCBI Taxonomy" id="1070528"/>
    <lineage>
        <taxon>unclassified sequences</taxon>
        <taxon>metagenomes</taxon>
        <taxon>organismal metagenomes</taxon>
    </lineage>
</organism>
<reference evidence="8" key="1">
    <citation type="journal article" date="2020" name="Nature">
        <title>Giant virus diversity and host interactions through global metagenomics.</title>
        <authorList>
            <person name="Schulz F."/>
            <person name="Roux S."/>
            <person name="Paez-Espino D."/>
            <person name="Jungbluth S."/>
            <person name="Walsh D.A."/>
            <person name="Denef V.J."/>
            <person name="McMahon K.D."/>
            <person name="Konstantinidis K.T."/>
            <person name="Eloe-Fadrosh E.A."/>
            <person name="Kyrpides N.C."/>
            <person name="Woyke T."/>
        </authorList>
    </citation>
    <scope>NUCLEOTIDE SEQUENCE</scope>
    <source>
        <strain evidence="8">GVMAG-M-3300025860-12</strain>
    </source>
</reference>
<evidence type="ECO:0000259" key="7">
    <source>
        <dbReference type="PROSITE" id="PS51324"/>
    </source>
</evidence>
<keyword evidence="5" id="KW-0560">Oxidoreductase</keyword>
<evidence type="ECO:0000256" key="3">
    <source>
        <dbReference type="ARBA" id="ARBA00022630"/>
    </source>
</evidence>
<evidence type="ECO:0000256" key="5">
    <source>
        <dbReference type="ARBA" id="ARBA00023002"/>
    </source>
</evidence>
<dbReference type="PANTHER" id="PTHR12645">
    <property type="entry name" value="ALR/ERV"/>
    <property type="match status" value="1"/>
</dbReference>
<keyword evidence="6" id="KW-1015">Disulfide bond</keyword>
<dbReference type="Pfam" id="PF04777">
    <property type="entry name" value="Evr1_Alr"/>
    <property type="match status" value="1"/>
</dbReference>
<proteinExistence type="predicted"/>
<dbReference type="Gene3D" id="1.20.120.310">
    <property type="entry name" value="ERV/ALR sulfhydryl oxidase domain"/>
    <property type="match status" value="1"/>
</dbReference>
<name>A0A6C0J9I3_9ZZZZ</name>
<accession>A0A6C0J9I3</accession>
<dbReference type="PROSITE" id="PS51324">
    <property type="entry name" value="ERV_ALR"/>
    <property type="match status" value="1"/>
</dbReference>
<protein>
    <recommendedName>
        <fullName evidence="2">thiol oxidase</fullName>
        <ecNumber evidence="2">1.8.3.2</ecNumber>
    </recommendedName>
</protein>
<dbReference type="InterPro" id="IPR036774">
    <property type="entry name" value="ERV/ALR_sulphydryl_oxid_sf"/>
</dbReference>
<dbReference type="InterPro" id="IPR039799">
    <property type="entry name" value="ALR/ERV"/>
</dbReference>
<evidence type="ECO:0000256" key="4">
    <source>
        <dbReference type="ARBA" id="ARBA00022827"/>
    </source>
</evidence>
<evidence type="ECO:0000256" key="1">
    <source>
        <dbReference type="ARBA" id="ARBA00001974"/>
    </source>
</evidence>
<feature type="domain" description="ERV/ALR sulfhydryl oxidase" evidence="7">
    <location>
        <begin position="15"/>
        <end position="119"/>
    </location>
</feature>
<dbReference type="GO" id="GO:0016971">
    <property type="term" value="F:flavin-dependent sulfhydryl oxidase activity"/>
    <property type="evidence" value="ECO:0007669"/>
    <property type="project" value="InterPro"/>
</dbReference>
<evidence type="ECO:0000313" key="8">
    <source>
        <dbReference type="EMBL" id="QHU00274.1"/>
    </source>
</evidence>
<keyword evidence="4" id="KW-0274">FAD</keyword>
<dbReference type="GO" id="GO:0050660">
    <property type="term" value="F:flavin adenine dinucleotide binding"/>
    <property type="evidence" value="ECO:0007669"/>
    <property type="project" value="TreeGrafter"/>
</dbReference>
<keyword evidence="3" id="KW-0285">Flavoprotein</keyword>
<dbReference type="EMBL" id="MN740325">
    <property type="protein sequence ID" value="QHU00274.1"/>
    <property type="molecule type" value="Genomic_DNA"/>
</dbReference>
<dbReference type="EC" id="1.8.3.2" evidence="2"/>
<evidence type="ECO:0000256" key="6">
    <source>
        <dbReference type="ARBA" id="ARBA00023157"/>
    </source>
</evidence>
<evidence type="ECO:0000256" key="2">
    <source>
        <dbReference type="ARBA" id="ARBA00012512"/>
    </source>
</evidence>
<comment type="cofactor">
    <cofactor evidence="1">
        <name>FAD</name>
        <dbReference type="ChEBI" id="CHEBI:57692"/>
    </cofactor>
</comment>
<sequence length="177" mass="20778">MPQKVFTEKEYSSGDGMMTSIWGPPLWHSLHTISFNYPVKPTKDEKDNYYMYFKSLQGVLPCRYCRDNLKKNWKSLPLRKGVFKNRETLSKYVYDLHELVNKMLNKKSNLSYQQIKDRYENFRSRCLDKKKKNSKKELGCTSSLYGVKGKCVLNIVPTNNKSSIKIDPKCILKNSIK</sequence>